<dbReference type="InterPro" id="IPR029069">
    <property type="entry name" value="HotDog_dom_sf"/>
</dbReference>
<dbReference type="InterPro" id="IPR006683">
    <property type="entry name" value="Thioestr_dom"/>
</dbReference>
<comment type="caution">
    <text evidence="2">The sequence shown here is derived from an EMBL/GenBank/DDBJ whole genome shotgun (WGS) entry which is preliminary data.</text>
</comment>
<reference evidence="2 3" key="1">
    <citation type="submission" date="2020-12" db="EMBL/GenBank/DDBJ databases">
        <title>Sphingomonas sp.</title>
        <authorList>
            <person name="Kim M.K."/>
        </authorList>
    </citation>
    <scope>NUCLEOTIDE SEQUENCE [LARGE SCALE GENOMIC DNA]</scope>
    <source>
        <strain evidence="2 3">BT552</strain>
    </source>
</reference>
<dbReference type="Gene3D" id="3.10.129.10">
    <property type="entry name" value="Hotdog Thioesterase"/>
    <property type="match status" value="1"/>
</dbReference>
<organism evidence="2 3">
    <name type="scientific">Sphingomonas longa</name>
    <dbReference type="NCBI Taxonomy" id="2778730"/>
    <lineage>
        <taxon>Bacteria</taxon>
        <taxon>Pseudomonadati</taxon>
        <taxon>Pseudomonadota</taxon>
        <taxon>Alphaproteobacteria</taxon>
        <taxon>Sphingomonadales</taxon>
        <taxon>Sphingomonadaceae</taxon>
        <taxon>Sphingomonas</taxon>
    </lineage>
</organism>
<evidence type="ECO:0000313" key="2">
    <source>
        <dbReference type="EMBL" id="MBM6575826.1"/>
    </source>
</evidence>
<evidence type="ECO:0000313" key="3">
    <source>
        <dbReference type="Proteomes" id="UP000763641"/>
    </source>
</evidence>
<dbReference type="Pfam" id="PF03061">
    <property type="entry name" value="4HBT"/>
    <property type="match status" value="1"/>
</dbReference>
<keyword evidence="3" id="KW-1185">Reference proteome</keyword>
<evidence type="ECO:0000259" key="1">
    <source>
        <dbReference type="Pfam" id="PF03061"/>
    </source>
</evidence>
<gene>
    <name evidence="2" type="ORF">ILT43_05535</name>
</gene>
<dbReference type="Proteomes" id="UP000763641">
    <property type="component" value="Unassembled WGS sequence"/>
</dbReference>
<name>A0ABS2D4H4_9SPHN</name>
<dbReference type="CDD" id="cd03443">
    <property type="entry name" value="PaaI_thioesterase"/>
    <property type="match status" value="1"/>
</dbReference>
<sequence length="151" mass="16457">MHEHFVDAELPGEPGWRSWDAVDRTRFNALLGSIAYRVEGEGPARRARVRMHPERRHSNLRESVHGGAILAFIDVALFAGARAFGLLEAGTAVTLGLDTQFIGGGTIGEPLDAEVELLRETGRLLFLRGLVVQGETKVAAFSGTVRKPTLR</sequence>
<protein>
    <submittedName>
        <fullName evidence="2">PaaI family thioesterase</fullName>
    </submittedName>
</protein>
<dbReference type="SUPFAM" id="SSF54637">
    <property type="entry name" value="Thioesterase/thiol ester dehydrase-isomerase"/>
    <property type="match status" value="1"/>
</dbReference>
<feature type="domain" description="Thioesterase" evidence="1">
    <location>
        <begin position="64"/>
        <end position="139"/>
    </location>
</feature>
<dbReference type="RefSeq" id="WP_204195943.1">
    <property type="nucleotide sequence ID" value="NZ_JAFEMC010000001.1"/>
</dbReference>
<proteinExistence type="predicted"/>
<accession>A0ABS2D4H4</accession>
<dbReference type="EMBL" id="JAFEMC010000001">
    <property type="protein sequence ID" value="MBM6575826.1"/>
    <property type="molecule type" value="Genomic_DNA"/>
</dbReference>